<accession>A0A0G4E5G6</accession>
<organism evidence="1">
    <name type="scientific">Pseudomonas fluorescens (strain SBW25)</name>
    <dbReference type="NCBI Taxonomy" id="216595"/>
    <lineage>
        <taxon>Bacteria</taxon>
        <taxon>Pseudomonadati</taxon>
        <taxon>Pseudomonadota</taxon>
        <taxon>Gammaproteobacteria</taxon>
        <taxon>Pseudomonadales</taxon>
        <taxon>Pseudomonadaceae</taxon>
        <taxon>Pseudomonas</taxon>
    </lineage>
</organism>
<gene>
    <name evidence="1" type="ORF">PQBR55_0066</name>
</gene>
<reference evidence="1" key="2">
    <citation type="submission" date="2015-06" db="EMBL/GenBank/DDBJ databases">
        <title>Environmentally co-occuring mercury resistance plasmids are genetically and phenotypically diverse and confer variable context-dependent fitness effects.</title>
        <authorList>
            <person name="Hall J.P.J."/>
            <person name="Harrison E."/>
            <person name="Lilley A.K."/>
            <person name="Paterson S."/>
            <person name="Spiers A.J."/>
            <person name="Brockhurst M.A."/>
        </authorList>
    </citation>
    <scope>NUCLEOTIDE SEQUENCE [LARGE SCALE GENOMIC DNA]</scope>
    <source>
        <strain evidence="1">SBW25</strain>
        <plasmid evidence="1">pQBR55</plasmid>
    </source>
</reference>
<geneLocation type="plasmid" evidence="1">
    <name>pQBR55</name>
</geneLocation>
<proteinExistence type="predicted"/>
<dbReference type="EMBL" id="LN713927">
    <property type="protein sequence ID" value="CEK42445.1"/>
    <property type="molecule type" value="Genomic_DNA"/>
</dbReference>
<name>A0A0G4E5G6_PSEFS</name>
<protein>
    <submittedName>
        <fullName evidence="1">Uncharacterized protein</fullName>
    </submittedName>
</protein>
<reference evidence="1" key="1">
    <citation type="submission" date="2014-12" db="EMBL/GenBank/DDBJ databases">
        <authorList>
            <person name="Hall J."/>
        </authorList>
    </citation>
    <scope>NUCLEOTIDE SEQUENCE [LARGE SCALE GENOMIC DNA]</scope>
    <source>
        <strain evidence="1">SBW25</strain>
        <plasmid evidence="1">pQBR55</plasmid>
    </source>
</reference>
<dbReference type="AlphaFoldDB" id="A0A0G4E5G6"/>
<sequence>MFKAIREETVPCAVAAVGDSRKTGIKKRPLVKLIAMI</sequence>
<keyword evidence="1" id="KW-0614">Plasmid</keyword>
<evidence type="ECO:0000313" key="1">
    <source>
        <dbReference type="EMBL" id="CEK42445.1"/>
    </source>
</evidence>